<comment type="similarity">
    <text evidence="2 6">Belongs to the cytochrome c oxidase subunit 3 family.</text>
</comment>
<comment type="subcellular location">
    <subcellularLocation>
        <location evidence="6">Cell membrane</location>
        <topology evidence="6">Multi-pass membrane protein</topology>
    </subcellularLocation>
    <subcellularLocation>
        <location evidence="1">Membrane</location>
        <topology evidence="1">Multi-pass membrane protein</topology>
    </subcellularLocation>
</comment>
<dbReference type="PANTHER" id="PTHR11403:SF10">
    <property type="entry name" value="CYTOCHROME C OXIDASE"/>
    <property type="match status" value="1"/>
</dbReference>
<dbReference type="InterPro" id="IPR035973">
    <property type="entry name" value="Cyt_c_oxidase_su3-like_sf"/>
</dbReference>
<keyword evidence="5 7" id="KW-0472">Membrane</keyword>
<evidence type="ECO:0000256" key="7">
    <source>
        <dbReference type="SAM" id="Phobius"/>
    </source>
</evidence>
<organism evidence="9 10">
    <name type="scientific">Sphingomonas tabacisoli</name>
    <dbReference type="NCBI Taxonomy" id="2249466"/>
    <lineage>
        <taxon>Bacteria</taxon>
        <taxon>Pseudomonadati</taxon>
        <taxon>Pseudomonadota</taxon>
        <taxon>Alphaproteobacteria</taxon>
        <taxon>Sphingomonadales</taxon>
        <taxon>Sphingomonadaceae</taxon>
        <taxon>Sphingomonas</taxon>
    </lineage>
</organism>
<feature type="transmembrane region" description="Helical" evidence="7">
    <location>
        <begin position="137"/>
        <end position="159"/>
    </location>
</feature>
<feature type="transmembrane region" description="Helical" evidence="7">
    <location>
        <begin position="214"/>
        <end position="232"/>
    </location>
</feature>
<dbReference type="Gene3D" id="1.20.120.80">
    <property type="entry name" value="Cytochrome c oxidase, subunit III, four-helix bundle"/>
    <property type="match status" value="1"/>
</dbReference>
<keyword evidence="4 7" id="KW-1133">Transmembrane helix</keyword>
<feature type="domain" description="Heme-copper oxidase subunit III family profile" evidence="8">
    <location>
        <begin position="1"/>
        <end position="234"/>
    </location>
</feature>
<name>A0ABW4I2H2_9SPHN</name>
<feature type="transmembrane region" description="Helical" evidence="7">
    <location>
        <begin position="36"/>
        <end position="56"/>
    </location>
</feature>
<evidence type="ECO:0000256" key="1">
    <source>
        <dbReference type="ARBA" id="ARBA00004141"/>
    </source>
</evidence>
<dbReference type="InterPro" id="IPR024791">
    <property type="entry name" value="Cyt_c/ubiquinol_Oxase_su3"/>
</dbReference>
<feature type="transmembrane region" description="Helical" evidence="7">
    <location>
        <begin position="113"/>
        <end position="131"/>
    </location>
</feature>
<evidence type="ECO:0000256" key="5">
    <source>
        <dbReference type="ARBA" id="ARBA00023136"/>
    </source>
</evidence>
<gene>
    <name evidence="9" type="ORF">ACFSCW_05805</name>
</gene>
<proteinExistence type="inferred from homology"/>
<dbReference type="RefSeq" id="WP_380887813.1">
    <property type="nucleotide sequence ID" value="NZ_JBHUDY010000001.1"/>
</dbReference>
<sequence length="234" mass="25315">MSVFAALTEKPWLTPGVPSAASGDERPGPWDRGIGLGLFLVVVTMIFALATMAYLMRMGHGVPEGSQGNDWRTLREPPLLWINTGILVASSFAFLIADIAARHGDAPAMRRGMIAGGLLGFAFLAGQFILWRKLSDWGYVLLFSAGLCKVGDPLFTFPFPQTILGNPALAFFYLISALHGLHILGGLAAWGLTARHVFAGEPPAAVARSVQLCARYWHFLLLVWALMMGLFVST</sequence>
<dbReference type="SUPFAM" id="SSF81452">
    <property type="entry name" value="Cytochrome c oxidase subunit III-like"/>
    <property type="match status" value="1"/>
</dbReference>
<dbReference type="PROSITE" id="PS50253">
    <property type="entry name" value="COX3"/>
    <property type="match status" value="1"/>
</dbReference>
<dbReference type="InterPro" id="IPR000298">
    <property type="entry name" value="Cyt_c_oxidase-like_su3"/>
</dbReference>
<accession>A0ABW4I2H2</accession>
<dbReference type="Proteomes" id="UP001597115">
    <property type="component" value="Unassembled WGS sequence"/>
</dbReference>
<evidence type="ECO:0000259" key="8">
    <source>
        <dbReference type="PROSITE" id="PS50253"/>
    </source>
</evidence>
<protein>
    <submittedName>
        <fullName evidence="9">Heme-copper oxidase subunit III</fullName>
    </submittedName>
</protein>
<feature type="transmembrane region" description="Helical" evidence="7">
    <location>
        <begin position="171"/>
        <end position="194"/>
    </location>
</feature>
<keyword evidence="3 6" id="KW-0812">Transmembrane</keyword>
<evidence type="ECO:0000313" key="10">
    <source>
        <dbReference type="Proteomes" id="UP001597115"/>
    </source>
</evidence>
<keyword evidence="10" id="KW-1185">Reference proteome</keyword>
<evidence type="ECO:0000313" key="9">
    <source>
        <dbReference type="EMBL" id="MFD1611314.1"/>
    </source>
</evidence>
<feature type="transmembrane region" description="Helical" evidence="7">
    <location>
        <begin position="79"/>
        <end position="101"/>
    </location>
</feature>
<evidence type="ECO:0000256" key="3">
    <source>
        <dbReference type="ARBA" id="ARBA00022692"/>
    </source>
</evidence>
<evidence type="ECO:0000256" key="2">
    <source>
        <dbReference type="ARBA" id="ARBA00010581"/>
    </source>
</evidence>
<dbReference type="PANTHER" id="PTHR11403">
    <property type="entry name" value="CYTOCHROME C OXIDASE SUBUNIT III"/>
    <property type="match status" value="1"/>
</dbReference>
<dbReference type="InterPro" id="IPR013833">
    <property type="entry name" value="Cyt_c_oxidase_su3_a-hlx"/>
</dbReference>
<dbReference type="EMBL" id="JBHUDY010000001">
    <property type="protein sequence ID" value="MFD1611314.1"/>
    <property type="molecule type" value="Genomic_DNA"/>
</dbReference>
<comment type="caution">
    <text evidence="9">The sequence shown here is derived from an EMBL/GenBank/DDBJ whole genome shotgun (WGS) entry which is preliminary data.</text>
</comment>
<evidence type="ECO:0000256" key="4">
    <source>
        <dbReference type="ARBA" id="ARBA00022989"/>
    </source>
</evidence>
<evidence type="ECO:0000256" key="6">
    <source>
        <dbReference type="RuleBase" id="RU003376"/>
    </source>
</evidence>
<reference evidence="10" key="1">
    <citation type="journal article" date="2019" name="Int. J. Syst. Evol. Microbiol.">
        <title>The Global Catalogue of Microorganisms (GCM) 10K type strain sequencing project: providing services to taxonomists for standard genome sequencing and annotation.</title>
        <authorList>
            <consortium name="The Broad Institute Genomics Platform"/>
            <consortium name="The Broad Institute Genome Sequencing Center for Infectious Disease"/>
            <person name="Wu L."/>
            <person name="Ma J."/>
        </authorList>
    </citation>
    <scope>NUCLEOTIDE SEQUENCE [LARGE SCALE GENOMIC DNA]</scope>
    <source>
        <strain evidence="10">CGMCC 1.16275</strain>
    </source>
</reference>